<proteinExistence type="predicted"/>
<accession>A0A4R2I7W4</accession>
<protein>
    <submittedName>
        <fullName evidence="1">Uncharacterized protein</fullName>
    </submittedName>
</protein>
<evidence type="ECO:0000313" key="2">
    <source>
        <dbReference type="Proteomes" id="UP000294862"/>
    </source>
</evidence>
<dbReference type="AlphaFoldDB" id="A0A4R2I7W4"/>
<keyword evidence="2" id="KW-1185">Reference proteome</keyword>
<gene>
    <name evidence="1" type="ORF">EV148_105228</name>
</gene>
<reference evidence="1 2" key="1">
    <citation type="journal article" date="2015" name="Stand. Genomic Sci.">
        <title>Genomic Encyclopedia of Bacterial and Archaeal Type Strains, Phase III: the genomes of soil and plant-associated and newly described type strains.</title>
        <authorList>
            <person name="Whitman W.B."/>
            <person name="Woyke T."/>
            <person name="Klenk H.P."/>
            <person name="Zhou Y."/>
            <person name="Lilburn T.G."/>
            <person name="Beck B.J."/>
            <person name="De Vos P."/>
            <person name="Vandamme P."/>
            <person name="Eisen J.A."/>
            <person name="Garrity G."/>
            <person name="Hugenholtz P."/>
            <person name="Kyrpides N.C."/>
        </authorList>
    </citation>
    <scope>NUCLEOTIDE SEQUENCE [LARGE SCALE GENOMIC DNA]</scope>
    <source>
        <strain evidence="1 2">A3</strain>
    </source>
</reference>
<name>A0A4R2I7W4_9GAMM</name>
<dbReference type="EMBL" id="SLWQ01000005">
    <property type="protein sequence ID" value="TCO40433.1"/>
    <property type="molecule type" value="Genomic_DNA"/>
</dbReference>
<comment type="caution">
    <text evidence="1">The sequence shown here is derived from an EMBL/GenBank/DDBJ whole genome shotgun (WGS) entry which is preliminary data.</text>
</comment>
<sequence>MRGMRSRLARIERRLERVRATRDLPQSAVVLYSPSERDLAAAKAANPRAPIIALTLTPRTARPV</sequence>
<evidence type="ECO:0000313" key="1">
    <source>
        <dbReference type="EMBL" id="TCO40433.1"/>
    </source>
</evidence>
<organism evidence="1 2">
    <name type="scientific">Dokdonella fugitiva</name>
    <dbReference type="NCBI Taxonomy" id="328517"/>
    <lineage>
        <taxon>Bacteria</taxon>
        <taxon>Pseudomonadati</taxon>
        <taxon>Pseudomonadota</taxon>
        <taxon>Gammaproteobacteria</taxon>
        <taxon>Lysobacterales</taxon>
        <taxon>Rhodanobacteraceae</taxon>
        <taxon>Dokdonella</taxon>
    </lineage>
</organism>
<dbReference type="Proteomes" id="UP000294862">
    <property type="component" value="Unassembled WGS sequence"/>
</dbReference>